<sequence>MASVTLQSQDHRDLLDTIDKLRSKGTGRYVDLPEIIVCGDQSAGKSSVLNAISEISFPTKDNLCTRFATELVLRRDFRQGVKISIIPGSERSADEKERLSEFHVEVDANLPDLSDVIEKAKDAMGISDTKVFSTDTLRVELSGPTQPHLTMVDLPGLFRAGNKDQSVVDAKTVKKMVRKYMKKERSIILAVVSAKSDFALQEVTELARELDPQGIRTLGLITKPDTLDAGSDSEASYINLAQNKDIIFRLSWHVLKNRDYAMREASSAERDEAEANFFLTSSWKSLDITQLGVKTLKPRLSNVLKDQILDQLPALLQDIEAGIQQCQDRLERLGASRATPEEQRRYLIQASQKFSVLIRASVDGVYNDRYFTSAKTDDGYQKRLRAVVQNSLIDFKDDMHGNGQTRRITESTPRAKTNEISRSAYIDEVKSLMRRSRGCELLGTFDPMIIGELFREQCRPWKFITMSAKQAILEAVYQATQAIIDHIAVDETANNILMIINGGIDALQSNVDKKVVELLEPHYNGHPITYNHYLTDTVEKMQADRRRESFVTGLEKLLGSSNVEKGIRCDVYPSQLLTVFEQNRERDMERYASDVAVDYMQAYYKVAMKKFIDDISVLAIERCLMRELPSLFTPEMINDLREDELSRLAGESEEAAAERSRCIEKLGVLETGLHELRRLDKHRSNFIGDGSTRSLRKPGGK</sequence>
<organism evidence="5 6">
    <name type="scientific">Viridothelium virens</name>
    <name type="common">Speckled blister lichen</name>
    <name type="synonym">Trypethelium virens</name>
    <dbReference type="NCBI Taxonomy" id="1048519"/>
    <lineage>
        <taxon>Eukaryota</taxon>
        <taxon>Fungi</taxon>
        <taxon>Dikarya</taxon>
        <taxon>Ascomycota</taxon>
        <taxon>Pezizomycotina</taxon>
        <taxon>Dothideomycetes</taxon>
        <taxon>Dothideomycetes incertae sedis</taxon>
        <taxon>Trypetheliales</taxon>
        <taxon>Trypetheliaceae</taxon>
        <taxon>Viridothelium</taxon>
    </lineage>
</organism>
<feature type="domain" description="GED" evidence="3">
    <location>
        <begin position="593"/>
        <end position="684"/>
    </location>
</feature>
<accession>A0A6A6GTA5</accession>
<dbReference type="GO" id="GO:0005525">
    <property type="term" value="F:GTP binding"/>
    <property type="evidence" value="ECO:0007669"/>
    <property type="project" value="InterPro"/>
</dbReference>
<evidence type="ECO:0000313" key="5">
    <source>
        <dbReference type="EMBL" id="KAF2229014.1"/>
    </source>
</evidence>
<feature type="domain" description="Dynamin-type G" evidence="4">
    <location>
        <begin position="29"/>
        <end position="313"/>
    </location>
</feature>
<dbReference type="InterPro" id="IPR003130">
    <property type="entry name" value="GED"/>
</dbReference>
<dbReference type="SMART" id="SM00053">
    <property type="entry name" value="DYNc"/>
    <property type="match status" value="1"/>
</dbReference>
<dbReference type="AlphaFoldDB" id="A0A6A6GTA5"/>
<dbReference type="InterPro" id="IPR030381">
    <property type="entry name" value="G_DYNAMIN_dom"/>
</dbReference>
<keyword evidence="6" id="KW-1185">Reference proteome</keyword>
<keyword evidence="2" id="KW-0342">GTP-binding</keyword>
<dbReference type="PROSITE" id="PS51718">
    <property type="entry name" value="G_DYNAMIN_2"/>
    <property type="match status" value="1"/>
</dbReference>
<dbReference type="GO" id="GO:0005874">
    <property type="term" value="C:microtubule"/>
    <property type="evidence" value="ECO:0007669"/>
    <property type="project" value="TreeGrafter"/>
</dbReference>
<dbReference type="GO" id="GO:0008017">
    <property type="term" value="F:microtubule binding"/>
    <property type="evidence" value="ECO:0007669"/>
    <property type="project" value="TreeGrafter"/>
</dbReference>
<dbReference type="PANTHER" id="PTHR11566:SF149">
    <property type="entry name" value="GTPASE, PUTATIVE (AFU_ORTHOLOGUE AFUA_6G11890)-RELATED"/>
    <property type="match status" value="1"/>
</dbReference>
<dbReference type="Gene3D" id="3.40.50.300">
    <property type="entry name" value="P-loop containing nucleotide triphosphate hydrolases"/>
    <property type="match status" value="1"/>
</dbReference>
<dbReference type="Pfam" id="PF02212">
    <property type="entry name" value="GED"/>
    <property type="match status" value="1"/>
</dbReference>
<dbReference type="GO" id="GO:0003924">
    <property type="term" value="F:GTPase activity"/>
    <property type="evidence" value="ECO:0007669"/>
    <property type="project" value="InterPro"/>
</dbReference>
<dbReference type="InterPro" id="IPR027417">
    <property type="entry name" value="P-loop_NTPase"/>
</dbReference>
<dbReference type="PRINTS" id="PR00195">
    <property type="entry name" value="DYNAMIN"/>
</dbReference>
<dbReference type="InterPro" id="IPR001401">
    <property type="entry name" value="Dynamin_GTPase"/>
</dbReference>
<dbReference type="GO" id="GO:0000266">
    <property type="term" value="P:mitochondrial fission"/>
    <property type="evidence" value="ECO:0007669"/>
    <property type="project" value="TreeGrafter"/>
</dbReference>
<dbReference type="GO" id="GO:0048312">
    <property type="term" value="P:intracellular distribution of mitochondria"/>
    <property type="evidence" value="ECO:0007669"/>
    <property type="project" value="TreeGrafter"/>
</dbReference>
<dbReference type="GO" id="GO:0016559">
    <property type="term" value="P:peroxisome fission"/>
    <property type="evidence" value="ECO:0007669"/>
    <property type="project" value="TreeGrafter"/>
</dbReference>
<dbReference type="PANTHER" id="PTHR11566">
    <property type="entry name" value="DYNAMIN"/>
    <property type="match status" value="1"/>
</dbReference>
<evidence type="ECO:0000256" key="1">
    <source>
        <dbReference type="ARBA" id="ARBA00022741"/>
    </source>
</evidence>
<dbReference type="Pfam" id="PF00350">
    <property type="entry name" value="Dynamin_N"/>
    <property type="match status" value="1"/>
</dbReference>
<dbReference type="PROSITE" id="PS51388">
    <property type="entry name" value="GED"/>
    <property type="match status" value="1"/>
</dbReference>
<dbReference type="GO" id="GO:0006897">
    <property type="term" value="P:endocytosis"/>
    <property type="evidence" value="ECO:0007669"/>
    <property type="project" value="TreeGrafter"/>
</dbReference>
<dbReference type="GO" id="GO:0016020">
    <property type="term" value="C:membrane"/>
    <property type="evidence" value="ECO:0007669"/>
    <property type="project" value="TreeGrafter"/>
</dbReference>
<dbReference type="EMBL" id="ML991879">
    <property type="protein sequence ID" value="KAF2229014.1"/>
    <property type="molecule type" value="Genomic_DNA"/>
</dbReference>
<name>A0A6A6GTA5_VIRVR</name>
<protein>
    <submittedName>
        <fullName evidence="5">Interferon-induced GTP-binding protein Mx</fullName>
    </submittedName>
</protein>
<dbReference type="Pfam" id="PF01031">
    <property type="entry name" value="Dynamin_M"/>
    <property type="match status" value="1"/>
</dbReference>
<evidence type="ECO:0000259" key="4">
    <source>
        <dbReference type="PROSITE" id="PS51718"/>
    </source>
</evidence>
<gene>
    <name evidence="5" type="ORF">EV356DRAFT_24902</name>
</gene>
<dbReference type="Proteomes" id="UP000800092">
    <property type="component" value="Unassembled WGS sequence"/>
</dbReference>
<reference evidence="5" key="1">
    <citation type="journal article" date="2020" name="Stud. Mycol.">
        <title>101 Dothideomycetes genomes: a test case for predicting lifestyles and emergence of pathogens.</title>
        <authorList>
            <person name="Haridas S."/>
            <person name="Albert R."/>
            <person name="Binder M."/>
            <person name="Bloem J."/>
            <person name="Labutti K."/>
            <person name="Salamov A."/>
            <person name="Andreopoulos B."/>
            <person name="Baker S."/>
            <person name="Barry K."/>
            <person name="Bills G."/>
            <person name="Bluhm B."/>
            <person name="Cannon C."/>
            <person name="Castanera R."/>
            <person name="Culley D."/>
            <person name="Daum C."/>
            <person name="Ezra D."/>
            <person name="Gonzalez J."/>
            <person name="Henrissat B."/>
            <person name="Kuo A."/>
            <person name="Liang C."/>
            <person name="Lipzen A."/>
            <person name="Lutzoni F."/>
            <person name="Magnuson J."/>
            <person name="Mondo S."/>
            <person name="Nolan M."/>
            <person name="Ohm R."/>
            <person name="Pangilinan J."/>
            <person name="Park H.-J."/>
            <person name="Ramirez L."/>
            <person name="Alfaro M."/>
            <person name="Sun H."/>
            <person name="Tritt A."/>
            <person name="Yoshinaga Y."/>
            <person name="Zwiers L.-H."/>
            <person name="Turgeon B."/>
            <person name="Goodwin S."/>
            <person name="Spatafora J."/>
            <person name="Crous P."/>
            <person name="Grigoriev I."/>
        </authorList>
    </citation>
    <scope>NUCLEOTIDE SEQUENCE</scope>
    <source>
        <strain evidence="5">Tuck. ex Michener</strain>
    </source>
</reference>
<evidence type="ECO:0000259" key="3">
    <source>
        <dbReference type="PROSITE" id="PS51388"/>
    </source>
</evidence>
<dbReference type="InterPro" id="IPR000375">
    <property type="entry name" value="Dynamin_stalk"/>
</dbReference>
<dbReference type="FunFam" id="3.40.50.300:FF:001425">
    <property type="entry name" value="Dynamin GTPase, putative"/>
    <property type="match status" value="1"/>
</dbReference>
<dbReference type="CDD" id="cd08771">
    <property type="entry name" value="DLP_1"/>
    <property type="match status" value="1"/>
</dbReference>
<keyword evidence="1" id="KW-0547">Nucleotide-binding</keyword>
<proteinExistence type="predicted"/>
<dbReference type="OrthoDB" id="415706at2759"/>
<dbReference type="SUPFAM" id="SSF52540">
    <property type="entry name" value="P-loop containing nucleoside triphosphate hydrolases"/>
    <property type="match status" value="1"/>
</dbReference>
<evidence type="ECO:0000313" key="6">
    <source>
        <dbReference type="Proteomes" id="UP000800092"/>
    </source>
</evidence>
<dbReference type="InterPro" id="IPR045063">
    <property type="entry name" value="Dynamin_N"/>
</dbReference>
<evidence type="ECO:0000256" key="2">
    <source>
        <dbReference type="ARBA" id="ARBA00023134"/>
    </source>
</evidence>
<dbReference type="InterPro" id="IPR022812">
    <property type="entry name" value="Dynamin"/>
</dbReference>
<dbReference type="GO" id="GO:0005739">
    <property type="term" value="C:mitochondrion"/>
    <property type="evidence" value="ECO:0007669"/>
    <property type="project" value="TreeGrafter"/>
</dbReference>
<dbReference type="InterPro" id="IPR020850">
    <property type="entry name" value="GED_dom"/>
</dbReference>